<dbReference type="AlphaFoldDB" id="A0AAV8YWJ1"/>
<sequence length="78" mass="8774">MSMETLRNIYYALFNSICVQNKGTYIILGEPQSCPSGLICDDDAELECQDLIPKEYLMASNVNPADYDASQNDKIDEM</sequence>
<name>A0AAV8YWJ1_9CUCU</name>
<organism evidence="1 2">
    <name type="scientific">Aromia moschata</name>
    <dbReference type="NCBI Taxonomy" id="1265417"/>
    <lineage>
        <taxon>Eukaryota</taxon>
        <taxon>Metazoa</taxon>
        <taxon>Ecdysozoa</taxon>
        <taxon>Arthropoda</taxon>
        <taxon>Hexapoda</taxon>
        <taxon>Insecta</taxon>
        <taxon>Pterygota</taxon>
        <taxon>Neoptera</taxon>
        <taxon>Endopterygota</taxon>
        <taxon>Coleoptera</taxon>
        <taxon>Polyphaga</taxon>
        <taxon>Cucujiformia</taxon>
        <taxon>Chrysomeloidea</taxon>
        <taxon>Cerambycidae</taxon>
        <taxon>Cerambycinae</taxon>
        <taxon>Callichromatini</taxon>
        <taxon>Aromia</taxon>
    </lineage>
</organism>
<dbReference type="Proteomes" id="UP001162162">
    <property type="component" value="Unassembled WGS sequence"/>
</dbReference>
<reference evidence="1" key="1">
    <citation type="journal article" date="2023" name="Insect Mol. Biol.">
        <title>Genome sequencing provides insights into the evolution of gene families encoding plant cell wall-degrading enzymes in longhorned beetles.</title>
        <authorList>
            <person name="Shin N.R."/>
            <person name="Okamura Y."/>
            <person name="Kirsch R."/>
            <person name="Pauchet Y."/>
        </authorList>
    </citation>
    <scope>NUCLEOTIDE SEQUENCE</scope>
    <source>
        <strain evidence="1">AMC_N1</strain>
    </source>
</reference>
<gene>
    <name evidence="1" type="ORF">NQ318_020714</name>
</gene>
<accession>A0AAV8YWJ1</accession>
<evidence type="ECO:0000313" key="1">
    <source>
        <dbReference type="EMBL" id="KAJ8956163.1"/>
    </source>
</evidence>
<comment type="caution">
    <text evidence="1">The sequence shown here is derived from an EMBL/GenBank/DDBJ whole genome shotgun (WGS) entry which is preliminary data.</text>
</comment>
<evidence type="ECO:0000313" key="2">
    <source>
        <dbReference type="Proteomes" id="UP001162162"/>
    </source>
</evidence>
<proteinExistence type="predicted"/>
<protein>
    <submittedName>
        <fullName evidence="1">Uncharacterized protein</fullName>
    </submittedName>
</protein>
<keyword evidence="2" id="KW-1185">Reference proteome</keyword>
<dbReference type="EMBL" id="JAPWTK010000032">
    <property type="protein sequence ID" value="KAJ8956163.1"/>
    <property type="molecule type" value="Genomic_DNA"/>
</dbReference>